<protein>
    <submittedName>
        <fullName evidence="5">Bifunctional metallophosphatase/5'-nucleotidase</fullName>
    </submittedName>
</protein>
<dbReference type="AlphaFoldDB" id="A0A4V2J3B9"/>
<feature type="domain" description="Calcineurin-like phosphoesterase" evidence="3">
    <location>
        <begin position="8"/>
        <end position="235"/>
    </location>
</feature>
<dbReference type="GO" id="GO:0009166">
    <property type="term" value="P:nucleotide catabolic process"/>
    <property type="evidence" value="ECO:0007669"/>
    <property type="project" value="InterPro"/>
</dbReference>
<dbReference type="Gene3D" id="3.90.780.10">
    <property type="entry name" value="5'-Nucleotidase, C-terminal domain"/>
    <property type="match status" value="1"/>
</dbReference>
<dbReference type="InterPro" id="IPR006179">
    <property type="entry name" value="5_nucleotidase/apyrase"/>
</dbReference>
<dbReference type="InterPro" id="IPR036907">
    <property type="entry name" value="5'-Nucleotdase_C_sf"/>
</dbReference>
<comment type="similarity">
    <text evidence="2">Belongs to the 5'-nucleotidase family.</text>
</comment>
<dbReference type="Pfam" id="PF02872">
    <property type="entry name" value="5_nucleotid_C"/>
    <property type="match status" value="1"/>
</dbReference>
<dbReference type="PROSITE" id="PS00786">
    <property type="entry name" value="5_NUCLEOTIDASE_2"/>
    <property type="match status" value="1"/>
</dbReference>
<dbReference type="CDD" id="cd00845">
    <property type="entry name" value="MPP_UshA_N_like"/>
    <property type="match status" value="1"/>
</dbReference>
<keyword evidence="1" id="KW-0732">Signal</keyword>
<dbReference type="InterPro" id="IPR008334">
    <property type="entry name" value="5'-Nucleotdase_C"/>
</dbReference>
<dbReference type="SUPFAM" id="SSF55816">
    <property type="entry name" value="5'-nucleotidase (syn. UDP-sugar hydrolase), C-terminal domain"/>
    <property type="match status" value="1"/>
</dbReference>
<dbReference type="GO" id="GO:0030288">
    <property type="term" value="C:outer membrane-bounded periplasmic space"/>
    <property type="evidence" value="ECO:0007669"/>
    <property type="project" value="TreeGrafter"/>
</dbReference>
<feature type="domain" description="5'-Nucleotidase C-terminal" evidence="4">
    <location>
        <begin position="313"/>
        <end position="458"/>
    </location>
</feature>
<accession>A0A4V2J3B9</accession>
<name>A0A4V2J3B9_9BACL</name>
<dbReference type="PANTHER" id="PTHR11575">
    <property type="entry name" value="5'-NUCLEOTIDASE-RELATED"/>
    <property type="match status" value="1"/>
</dbReference>
<evidence type="ECO:0000256" key="1">
    <source>
        <dbReference type="ARBA" id="ARBA00022729"/>
    </source>
</evidence>
<dbReference type="RefSeq" id="WP_131017515.1">
    <property type="nucleotide sequence ID" value="NZ_SIRE01000028.1"/>
</dbReference>
<dbReference type="InterPro" id="IPR029052">
    <property type="entry name" value="Metallo-depent_PP-like"/>
</dbReference>
<dbReference type="Pfam" id="PF00149">
    <property type="entry name" value="Metallophos"/>
    <property type="match status" value="1"/>
</dbReference>
<keyword evidence="2" id="KW-0378">Hydrolase</keyword>
<comment type="caution">
    <text evidence="5">The sequence shown here is derived from an EMBL/GenBank/DDBJ whole genome shotgun (WGS) entry which is preliminary data.</text>
</comment>
<dbReference type="PANTHER" id="PTHR11575:SF24">
    <property type="entry name" value="5'-NUCLEOTIDASE"/>
    <property type="match status" value="1"/>
</dbReference>
<dbReference type="Proteomes" id="UP000293142">
    <property type="component" value="Unassembled WGS sequence"/>
</dbReference>
<dbReference type="GO" id="GO:0000166">
    <property type="term" value="F:nucleotide binding"/>
    <property type="evidence" value="ECO:0007669"/>
    <property type="project" value="UniProtKB-KW"/>
</dbReference>
<dbReference type="InterPro" id="IPR006146">
    <property type="entry name" value="5'-Nucleotdase_CS"/>
</dbReference>
<gene>
    <name evidence="5" type="ORF">EYB31_31660</name>
</gene>
<dbReference type="OrthoDB" id="9775118at2"/>
<dbReference type="InterPro" id="IPR004843">
    <property type="entry name" value="Calcineurin-like_PHP"/>
</dbReference>
<dbReference type="GO" id="GO:0046872">
    <property type="term" value="F:metal ion binding"/>
    <property type="evidence" value="ECO:0007669"/>
    <property type="project" value="InterPro"/>
</dbReference>
<evidence type="ECO:0000256" key="2">
    <source>
        <dbReference type="RuleBase" id="RU362119"/>
    </source>
</evidence>
<dbReference type="SUPFAM" id="SSF56300">
    <property type="entry name" value="Metallo-dependent phosphatases"/>
    <property type="match status" value="1"/>
</dbReference>
<evidence type="ECO:0000313" key="5">
    <source>
        <dbReference type="EMBL" id="TBL71100.1"/>
    </source>
</evidence>
<reference evidence="5 6" key="1">
    <citation type="submission" date="2019-02" db="EMBL/GenBank/DDBJ databases">
        <title>Paenibacillus sp. nov., isolated from surface-sterilized tissue of Thalictrum simplex L.</title>
        <authorList>
            <person name="Tuo L."/>
        </authorList>
    </citation>
    <scope>NUCLEOTIDE SEQUENCE [LARGE SCALE GENOMIC DNA]</scope>
    <source>
        <strain evidence="5 6">N2SHLJ1</strain>
    </source>
</reference>
<keyword evidence="6" id="KW-1185">Reference proteome</keyword>
<dbReference type="GO" id="GO:0016788">
    <property type="term" value="F:hydrolase activity, acting on ester bonds"/>
    <property type="evidence" value="ECO:0007669"/>
    <property type="project" value="InterPro"/>
</dbReference>
<organism evidence="5 6">
    <name type="scientific">Paenibacillus thalictri</name>
    <dbReference type="NCBI Taxonomy" id="2527873"/>
    <lineage>
        <taxon>Bacteria</taxon>
        <taxon>Bacillati</taxon>
        <taxon>Bacillota</taxon>
        <taxon>Bacilli</taxon>
        <taxon>Bacillales</taxon>
        <taxon>Paenibacillaceae</taxon>
        <taxon>Paenibacillus</taxon>
    </lineage>
</organism>
<evidence type="ECO:0000259" key="4">
    <source>
        <dbReference type="Pfam" id="PF02872"/>
    </source>
</evidence>
<dbReference type="EMBL" id="SIRE01000028">
    <property type="protein sequence ID" value="TBL71100.1"/>
    <property type="molecule type" value="Genomic_DNA"/>
</dbReference>
<keyword evidence="2" id="KW-0547">Nucleotide-binding</keyword>
<evidence type="ECO:0000313" key="6">
    <source>
        <dbReference type="Proteomes" id="UP000293142"/>
    </source>
</evidence>
<dbReference type="Gene3D" id="3.60.21.10">
    <property type="match status" value="1"/>
</dbReference>
<evidence type="ECO:0000259" key="3">
    <source>
        <dbReference type="Pfam" id="PF00149"/>
    </source>
</evidence>
<dbReference type="PRINTS" id="PR01607">
    <property type="entry name" value="APYRASEFAMLY"/>
</dbReference>
<sequence>MSQTKEVTILYTNDFHSQEQPVKATWVEGSPMMGGAAYMASYIKKIRASEPNVVLLDAGDIITGSPLSMLTEGRAPVDLFNRIGYDAVAIGNHEFDHGWRNAKKLIYEANFPFLAANIFYKGTNILFAKPYEIIEAGDVSIGVIGIHGKKAGYETISLEQIRELEFRNQESVLQEYVNLLRPHVDLIVVLAHQGIPAEQATEDREVVVERDFEEDVYIANQVKGIDVLIAGHCHKSIVRPYVAQQTGTLVVSTRALGTIVGYLNLKLDGRSGKIVQFTGHLEPILSERIMPDPEIAERVAYWEEQSKVLVNQVIGHASDHLTRNYFGEAPLGNIITDAVRLLAQVDCSFYQGGGVRADIEKGDITIGDVMNVNPFQSPTYVMEFTGIDLLGILEQSAALVAGVLQQSGIRMVIDMEREIGQRVIEATIKGNPIQPDKIYTVGASSFLVTGGDGFTAFTKAKRAYNTSVVERDFLIEHIKKLRHIEPVLDGRTRIIGMPEGIGNV</sequence>
<proteinExistence type="inferred from homology"/>